<dbReference type="SUPFAM" id="SSF55326">
    <property type="entry name" value="PurM N-terminal domain-like"/>
    <property type="match status" value="1"/>
</dbReference>
<dbReference type="Pfam" id="PF02769">
    <property type="entry name" value="AIRS_C"/>
    <property type="match status" value="1"/>
</dbReference>
<dbReference type="Gene3D" id="3.30.1330.10">
    <property type="entry name" value="PurM-like, N-terminal domain"/>
    <property type="match status" value="1"/>
</dbReference>
<keyword evidence="5" id="KW-1185">Reference proteome</keyword>
<dbReference type="InterPro" id="IPR036921">
    <property type="entry name" value="PurM-like_N_sf"/>
</dbReference>
<dbReference type="NCBIfam" id="TIGR02124">
    <property type="entry name" value="hypE"/>
    <property type="match status" value="1"/>
</dbReference>
<gene>
    <name evidence="4" type="primary">hypE</name>
    <name evidence="4" type="ORF">PF021_03360</name>
</gene>
<sequence length="334" mass="36583">MKMQSVQLSHGSGGVESQKLINDIFYKHLQDLVICGGEDAGVFESSSKLAVSTDGYTISPIFFEGGDIGKLSIYGSCNDVSMMGAKPQYITASFMIEEGFLFEELEKIVISFSAAIKECNVKLISGDTKVLPKGTIDKMFITTTAIGEIVYPNLSAFSLQSDCSIIVSGTIGDHGAVIFSKREEIEINSNLQSDCAFLYPMLESLFTENINIYALRDSTRGGIASVLNEWANSSNVGIEINEEKLPIKNEVRGICEMLGFEACNLANEGMCVLCVSKKDELKTLEILRNSKLGQNAQIIGQTTNENKKQVIFKTSYGAKRYLEYPSGELLPRIC</sequence>
<dbReference type="CDD" id="cd02197">
    <property type="entry name" value="HypE"/>
    <property type="match status" value="1"/>
</dbReference>
<dbReference type="PANTHER" id="PTHR30303:SF0">
    <property type="entry name" value="CARBAMOYL DEHYDRATASE HYPE"/>
    <property type="match status" value="1"/>
</dbReference>
<organism evidence="4 5">
    <name type="scientific">Helicobacter ibis</name>
    <dbReference type="NCBI Taxonomy" id="2962633"/>
    <lineage>
        <taxon>Bacteria</taxon>
        <taxon>Pseudomonadati</taxon>
        <taxon>Campylobacterota</taxon>
        <taxon>Epsilonproteobacteria</taxon>
        <taxon>Campylobacterales</taxon>
        <taxon>Helicobacteraceae</taxon>
        <taxon>Helicobacter</taxon>
    </lineage>
</organism>
<evidence type="ECO:0000259" key="2">
    <source>
        <dbReference type="Pfam" id="PF00586"/>
    </source>
</evidence>
<comment type="caution">
    <text evidence="4">The sequence shown here is derived from an EMBL/GenBank/DDBJ whole genome shotgun (WGS) entry which is preliminary data.</text>
</comment>
<protein>
    <submittedName>
        <fullName evidence="4">Hydrogenase expression/formation protein HypE</fullName>
    </submittedName>
</protein>
<dbReference type="InterPro" id="IPR010918">
    <property type="entry name" value="PurM-like_C_dom"/>
</dbReference>
<reference evidence="4 5" key="1">
    <citation type="submission" date="2023-01" db="EMBL/GenBank/DDBJ databases">
        <title>Description of Helicobacter ibis sp. nov. isolated from faecal droppings of black-faced ibis (Theristicus melanopis).</title>
        <authorList>
            <person name="Lopez-Cantillo M."/>
            <person name="Vidal-Veuthey B."/>
            <person name="Mella A."/>
            <person name="De La Haba R."/>
            <person name="Collado L."/>
        </authorList>
    </citation>
    <scope>NUCLEOTIDE SEQUENCE [LARGE SCALE GENOMIC DNA]</scope>
    <source>
        <strain evidence="4 5">A82</strain>
    </source>
</reference>
<dbReference type="Proteomes" id="UP001210261">
    <property type="component" value="Unassembled WGS sequence"/>
</dbReference>
<dbReference type="PANTHER" id="PTHR30303">
    <property type="entry name" value="HYDROGENASE ISOENZYMES FORMATION PROTEIN HYPE"/>
    <property type="match status" value="1"/>
</dbReference>
<dbReference type="PIRSF" id="PIRSF005644">
    <property type="entry name" value="Hdrgns_mtr_HypE"/>
    <property type="match status" value="1"/>
</dbReference>
<dbReference type="RefSeq" id="WP_271021007.1">
    <property type="nucleotide sequence ID" value="NZ_JAQHXR010000002.1"/>
</dbReference>
<dbReference type="InterPro" id="IPR036676">
    <property type="entry name" value="PurM-like_C_sf"/>
</dbReference>
<dbReference type="Pfam" id="PF00586">
    <property type="entry name" value="AIRS"/>
    <property type="match status" value="1"/>
</dbReference>
<dbReference type="EMBL" id="JAQHXR010000002">
    <property type="protein sequence ID" value="MDA3968709.1"/>
    <property type="molecule type" value="Genomic_DNA"/>
</dbReference>
<evidence type="ECO:0000256" key="1">
    <source>
        <dbReference type="ARBA" id="ARBA00006243"/>
    </source>
</evidence>
<dbReference type="SUPFAM" id="SSF56042">
    <property type="entry name" value="PurM C-terminal domain-like"/>
    <property type="match status" value="1"/>
</dbReference>
<dbReference type="Gene3D" id="3.90.650.10">
    <property type="entry name" value="PurM-like C-terminal domain"/>
    <property type="match status" value="1"/>
</dbReference>
<feature type="domain" description="PurM-like N-terminal" evidence="2">
    <location>
        <begin position="37"/>
        <end position="149"/>
    </location>
</feature>
<name>A0ABT4VDD2_9HELI</name>
<evidence type="ECO:0000313" key="5">
    <source>
        <dbReference type="Proteomes" id="UP001210261"/>
    </source>
</evidence>
<evidence type="ECO:0000259" key="3">
    <source>
        <dbReference type="Pfam" id="PF02769"/>
    </source>
</evidence>
<comment type="similarity">
    <text evidence="1">Belongs to the HypE family.</text>
</comment>
<accession>A0ABT4VDD2</accession>
<dbReference type="InterPro" id="IPR016188">
    <property type="entry name" value="PurM-like_N"/>
</dbReference>
<dbReference type="InterPro" id="IPR011854">
    <property type="entry name" value="HypE"/>
</dbReference>
<feature type="domain" description="PurM-like C-terminal" evidence="3">
    <location>
        <begin position="162"/>
        <end position="312"/>
    </location>
</feature>
<proteinExistence type="inferred from homology"/>
<evidence type="ECO:0000313" key="4">
    <source>
        <dbReference type="EMBL" id="MDA3968709.1"/>
    </source>
</evidence>